<dbReference type="Gene3D" id="3.40.50.450">
    <property type="match status" value="1"/>
</dbReference>
<evidence type="ECO:0000256" key="1">
    <source>
        <dbReference type="ARBA" id="ARBA00006525"/>
    </source>
</evidence>
<protein>
    <submittedName>
        <fullName evidence="4">Uncharacterized protein</fullName>
    </submittedName>
</protein>
<dbReference type="Proteomes" id="UP000095087">
    <property type="component" value="Unassembled WGS sequence"/>
</dbReference>
<name>A0A1E2S1I8_9HYPH</name>
<reference evidence="4 5" key="1">
    <citation type="submission" date="2016-07" db="EMBL/GenBank/DDBJ databases">
        <title>Draft genome sequence of Methyloligella halotolerans C2T (VKM B-2706T=CCUG 61687T=DSM 25045T), a halotolerant polyhydroxybutyrate accumulating methylotroph.</title>
        <authorList>
            <person name="Vasilenko O.V."/>
            <person name="Doronina N.V."/>
            <person name="Poroshina M.N."/>
            <person name="Tarlachkov S.V."/>
            <person name="Trotsenko Y.A."/>
        </authorList>
    </citation>
    <scope>NUCLEOTIDE SEQUENCE [LARGE SCALE GENOMIC DNA]</scope>
    <source>
        <strain evidence="4 5">VKM B-2706</strain>
    </source>
</reference>
<evidence type="ECO:0000313" key="4">
    <source>
        <dbReference type="EMBL" id="ODA68373.1"/>
    </source>
</evidence>
<sequence length="228" mass="24102">MASGLARGIDTAAHRASLERGTIAVLAGGIDNIYPPENAELHEAIGRDGLLISERPPGFKPRGQDFPRRNRLISGISLGVAVIEAAKRSGSLITARFAGEQGRDVFAVPGSPLDPRAAGTNALLKDGATLITGAADILEALAPVIGRRPEPPRSLEAADEHPEPLPDIEQSEREIILSALGPSPIDIDELIRATGIAARKVQIVLLELDLAGRLERHGQQLVSVVDEE</sequence>
<dbReference type="Pfam" id="PF17782">
    <property type="entry name" value="WHD_DprA"/>
    <property type="match status" value="1"/>
</dbReference>
<dbReference type="AlphaFoldDB" id="A0A1E2S1I8"/>
<organism evidence="4 5">
    <name type="scientific">Methyloligella halotolerans</name>
    <dbReference type="NCBI Taxonomy" id="1177755"/>
    <lineage>
        <taxon>Bacteria</taxon>
        <taxon>Pseudomonadati</taxon>
        <taxon>Pseudomonadota</taxon>
        <taxon>Alphaproteobacteria</taxon>
        <taxon>Hyphomicrobiales</taxon>
        <taxon>Hyphomicrobiaceae</taxon>
        <taxon>Methyloligella</taxon>
    </lineage>
</organism>
<evidence type="ECO:0000313" key="5">
    <source>
        <dbReference type="Proteomes" id="UP000095087"/>
    </source>
</evidence>
<dbReference type="PATRIC" id="fig|1177755.3.peg.191"/>
<dbReference type="STRING" id="1177755.A7A08_00195"/>
<gene>
    <name evidence="4" type="ORF">A7A08_00195</name>
</gene>
<proteinExistence type="inferred from homology"/>
<dbReference type="InterPro" id="IPR041614">
    <property type="entry name" value="DprA_WH"/>
</dbReference>
<dbReference type="InterPro" id="IPR036388">
    <property type="entry name" value="WH-like_DNA-bd_sf"/>
</dbReference>
<evidence type="ECO:0000259" key="2">
    <source>
        <dbReference type="Pfam" id="PF02481"/>
    </source>
</evidence>
<feature type="domain" description="DprA winged helix" evidence="3">
    <location>
        <begin position="161"/>
        <end position="218"/>
    </location>
</feature>
<keyword evidence="5" id="KW-1185">Reference proteome</keyword>
<comment type="similarity">
    <text evidence="1">Belongs to the DprA/Smf family.</text>
</comment>
<dbReference type="PANTHER" id="PTHR43022:SF1">
    <property type="entry name" value="PROTEIN SMF"/>
    <property type="match status" value="1"/>
</dbReference>
<dbReference type="PANTHER" id="PTHR43022">
    <property type="entry name" value="PROTEIN SMF"/>
    <property type="match status" value="1"/>
</dbReference>
<evidence type="ECO:0000259" key="3">
    <source>
        <dbReference type="Pfam" id="PF17782"/>
    </source>
</evidence>
<feature type="domain" description="Smf/DprA SLOG" evidence="2">
    <location>
        <begin position="2"/>
        <end position="141"/>
    </location>
</feature>
<dbReference type="Pfam" id="PF02481">
    <property type="entry name" value="DNA_processg_A"/>
    <property type="match status" value="1"/>
</dbReference>
<comment type="caution">
    <text evidence="4">The sequence shown here is derived from an EMBL/GenBank/DDBJ whole genome shotgun (WGS) entry which is preliminary data.</text>
</comment>
<dbReference type="SUPFAM" id="SSF102405">
    <property type="entry name" value="MCP/YpsA-like"/>
    <property type="match status" value="1"/>
</dbReference>
<dbReference type="EMBL" id="MASI01000001">
    <property type="protein sequence ID" value="ODA68373.1"/>
    <property type="molecule type" value="Genomic_DNA"/>
</dbReference>
<dbReference type="InterPro" id="IPR057666">
    <property type="entry name" value="DrpA_SLOG"/>
</dbReference>
<dbReference type="Gene3D" id="1.10.10.10">
    <property type="entry name" value="Winged helix-like DNA-binding domain superfamily/Winged helix DNA-binding domain"/>
    <property type="match status" value="1"/>
</dbReference>
<accession>A0A1E2S1I8</accession>
<dbReference type="InterPro" id="IPR003488">
    <property type="entry name" value="DprA"/>
</dbReference>
<dbReference type="GO" id="GO:0009294">
    <property type="term" value="P:DNA-mediated transformation"/>
    <property type="evidence" value="ECO:0007669"/>
    <property type="project" value="InterPro"/>
</dbReference>